<feature type="compositionally biased region" description="Low complexity" evidence="1">
    <location>
        <begin position="439"/>
        <end position="452"/>
    </location>
</feature>
<dbReference type="SUPFAM" id="SSF81301">
    <property type="entry name" value="Nucleotidyltransferase"/>
    <property type="match status" value="1"/>
</dbReference>
<evidence type="ECO:0000259" key="2">
    <source>
        <dbReference type="Pfam" id="PF22600"/>
    </source>
</evidence>
<feature type="compositionally biased region" description="Low complexity" evidence="1">
    <location>
        <begin position="491"/>
        <end position="518"/>
    </location>
</feature>
<comment type="caution">
    <text evidence="3">The sequence shown here is derived from an EMBL/GenBank/DDBJ whole genome shotgun (WGS) entry which is preliminary data.</text>
</comment>
<proteinExistence type="predicted"/>
<evidence type="ECO:0000313" key="3">
    <source>
        <dbReference type="EMBL" id="KAG0267314.1"/>
    </source>
</evidence>
<dbReference type="InterPro" id="IPR043519">
    <property type="entry name" value="NT_sf"/>
</dbReference>
<evidence type="ECO:0000256" key="1">
    <source>
        <dbReference type="SAM" id="MobiDB-lite"/>
    </source>
</evidence>
<dbReference type="EMBL" id="JAAAJB010000077">
    <property type="protein sequence ID" value="KAG0267314.1"/>
    <property type="molecule type" value="Genomic_DNA"/>
</dbReference>
<dbReference type="GO" id="GO:0016779">
    <property type="term" value="F:nucleotidyltransferase activity"/>
    <property type="evidence" value="ECO:0007669"/>
    <property type="project" value="UniProtKB-ARBA"/>
</dbReference>
<feature type="compositionally biased region" description="Polar residues" evidence="1">
    <location>
        <begin position="572"/>
        <end position="623"/>
    </location>
</feature>
<feature type="compositionally biased region" description="Polar residues" evidence="1">
    <location>
        <begin position="453"/>
        <end position="465"/>
    </location>
</feature>
<feature type="region of interest" description="Disordered" evidence="1">
    <location>
        <begin position="334"/>
        <end position="699"/>
    </location>
</feature>
<feature type="compositionally biased region" description="Polar residues" evidence="1">
    <location>
        <begin position="552"/>
        <end position="561"/>
    </location>
</feature>
<dbReference type="OrthoDB" id="2274644at2759"/>
<dbReference type="SUPFAM" id="SSF81631">
    <property type="entry name" value="PAP/OAS1 substrate-binding domain"/>
    <property type="match status" value="1"/>
</dbReference>
<keyword evidence="4" id="KW-1185">Reference proteome</keyword>
<feature type="compositionally biased region" description="Low complexity" evidence="1">
    <location>
        <begin position="624"/>
        <end position="647"/>
    </location>
</feature>
<feature type="compositionally biased region" description="Low complexity" evidence="1">
    <location>
        <begin position="341"/>
        <end position="351"/>
    </location>
</feature>
<name>A0A9P6QF83_9FUNG</name>
<feature type="compositionally biased region" description="Polar residues" evidence="1">
    <location>
        <begin position="479"/>
        <end position="489"/>
    </location>
</feature>
<gene>
    <name evidence="3" type="ORF">DFQ27_008874</name>
</gene>
<feature type="region of interest" description="Disordered" evidence="1">
    <location>
        <begin position="1140"/>
        <end position="1170"/>
    </location>
</feature>
<feature type="compositionally biased region" description="Low complexity" evidence="1">
    <location>
        <begin position="21"/>
        <end position="40"/>
    </location>
</feature>
<dbReference type="InterPro" id="IPR054708">
    <property type="entry name" value="MTPAP-like_central"/>
</dbReference>
<dbReference type="Gene3D" id="3.30.460.10">
    <property type="entry name" value="Beta Polymerase, domain 2"/>
    <property type="match status" value="1"/>
</dbReference>
<dbReference type="GO" id="GO:0010605">
    <property type="term" value="P:negative regulation of macromolecule metabolic process"/>
    <property type="evidence" value="ECO:0007669"/>
    <property type="project" value="UniProtKB-ARBA"/>
</dbReference>
<protein>
    <recommendedName>
        <fullName evidence="2">Poly(A) RNA polymerase mitochondrial-like central palm domain-containing protein</fullName>
    </recommendedName>
</protein>
<feature type="compositionally biased region" description="Low complexity" evidence="1">
    <location>
        <begin position="1141"/>
        <end position="1159"/>
    </location>
</feature>
<feature type="compositionally biased region" description="Polar residues" evidence="1">
    <location>
        <begin position="412"/>
        <end position="438"/>
    </location>
</feature>
<organism evidence="3 4">
    <name type="scientific">Actinomortierella ambigua</name>
    <dbReference type="NCBI Taxonomy" id="1343610"/>
    <lineage>
        <taxon>Eukaryota</taxon>
        <taxon>Fungi</taxon>
        <taxon>Fungi incertae sedis</taxon>
        <taxon>Mucoromycota</taxon>
        <taxon>Mortierellomycotina</taxon>
        <taxon>Mortierellomycetes</taxon>
        <taxon>Mortierellales</taxon>
        <taxon>Mortierellaceae</taxon>
        <taxon>Actinomortierella</taxon>
    </lineage>
</organism>
<dbReference type="CDD" id="cd05402">
    <property type="entry name" value="NT_PAP_TUTase"/>
    <property type="match status" value="1"/>
</dbReference>
<dbReference type="PANTHER" id="PTHR12271:SF40">
    <property type="entry name" value="POLY(A) RNA POLYMERASE GLD2"/>
    <property type="match status" value="1"/>
</dbReference>
<accession>A0A9P6QF83</accession>
<feature type="domain" description="Poly(A) RNA polymerase mitochondrial-like central palm" evidence="2">
    <location>
        <begin position="857"/>
        <end position="992"/>
    </location>
</feature>
<dbReference type="Pfam" id="PF22600">
    <property type="entry name" value="MTPAP-like_central"/>
    <property type="match status" value="1"/>
</dbReference>
<dbReference type="PANTHER" id="PTHR12271">
    <property type="entry name" value="POLY A POLYMERASE CID PAP -RELATED"/>
    <property type="match status" value="1"/>
</dbReference>
<dbReference type="GO" id="GO:0031123">
    <property type="term" value="P:RNA 3'-end processing"/>
    <property type="evidence" value="ECO:0007669"/>
    <property type="project" value="TreeGrafter"/>
</dbReference>
<sequence>MANKKSGRNSSRNPAPPAANAPPTTAASTSATASAPKNASVASSDLDNNMREKLGITPSMVIHSSTDLHLTFIEALYDCIVYELALKKGLHLKHRDVAVRYAQIQMAFAYAISPLIGWRDDLYYSIIISRMHNSPAAVEAFAKTASPIRVKGLYPYNRQIYMKTQLIELGYDYEHVNGYVAVDSLIERSEYIASEGEEDARSLTSDQHVGYFALPRLSKDHQLVFHQRYIAMVPKEYHDPIAVIVLALRRIWGSTGTNATTKEGKTRLVKRDRFGVEEYTEDWTRKYAEKHRIKPAPPPLQQSQKSTAPPVLHELHELEMANGSLHHHTKVLQARSDQLPSSTATTTATAASKEKRDSQPSPSSPSPLSAAPTEKKDLRPQTATSALEKKTGLPSSQGIASAGGSGAPTLPLTATSSLHAKSDTQPSTPTPVSKQSIGSQSPKQPSNPQPSSVTPRQRNDTQPTAVASKETSEVKPVASATSTENNTLQRAAPTSKSSSNSLSSTTASSSDASSLLRPSTPPTPKDKHDPQAPATPLSAKAKGAVLQPSPSPSSGKSNTPPSVLAASKQTDDSQATKSVFNSSVITPPSMSGSTGTAVAPSPQNTTKQMSATQARPTASDSSLATGQASAAKQSQQSTSSSNGASQSPMQSAPPKDKAIPKVAQSISKDRPDTQQSLVSAPKAKGETLSPAAPLGSASNASTSLLKASGQAADAKAVPAMLTSKGLGLTSQATTGATLATATATTATTATAATTTTTPATATTVTTTTTASTASIATTATIAKTAATLATFYPERKVATPRKLAPTLNKMVDEASPDSAPTFYCDLELADFNGPNPHLQLCQPKVDGLSRVQFYQDLSDQANLAYESVLPDAKTVANHAELLLLLQRALGEIYPGPQSNVLSFGSYCNGLLMNDSDADFCIAGDSRANEPPLADMMILGLYLEDMGMEEIQVVDQATVPIVKFVDPHTKLKGDINYGNRLGVVNSEMIKMYTEIDIRCKKLLYLVKLLCRRQGINDSSKGTLSSYALNMMGITFLQNQVPPILPRLQAQSSSTTATTKSVEYYQRGREGRMIWRSVSCTYDTDLERYRDFGKANRKSIGRLLLEFFEFFSRYYDYTGWEVSPALGVFAIQHYRGPHHSGWASTSATATTPSSTPTSTTARVGSPGSNTGASTFNNYNNGNSSNNYNFGYGSRASAGIFRVVDPFLPQRNLVGTCRGENIELVWRTFDTIYKSLSKGDLYGVL</sequence>
<dbReference type="Gene3D" id="1.10.1410.10">
    <property type="match status" value="1"/>
</dbReference>
<dbReference type="Proteomes" id="UP000807716">
    <property type="component" value="Unassembled WGS sequence"/>
</dbReference>
<feature type="region of interest" description="Disordered" evidence="1">
    <location>
        <begin position="1"/>
        <end position="44"/>
    </location>
</feature>
<dbReference type="AlphaFoldDB" id="A0A9P6QF83"/>
<reference evidence="3" key="1">
    <citation type="journal article" date="2020" name="Fungal Divers.">
        <title>Resolving the Mortierellaceae phylogeny through synthesis of multi-gene phylogenetics and phylogenomics.</title>
        <authorList>
            <person name="Vandepol N."/>
            <person name="Liber J."/>
            <person name="Desiro A."/>
            <person name="Na H."/>
            <person name="Kennedy M."/>
            <person name="Barry K."/>
            <person name="Grigoriev I.V."/>
            <person name="Miller A.N."/>
            <person name="O'Donnell K."/>
            <person name="Stajich J.E."/>
            <person name="Bonito G."/>
        </authorList>
    </citation>
    <scope>NUCLEOTIDE SEQUENCE</scope>
    <source>
        <strain evidence="3">BC1065</strain>
    </source>
</reference>
<evidence type="ECO:0000313" key="4">
    <source>
        <dbReference type="Proteomes" id="UP000807716"/>
    </source>
</evidence>